<feature type="compositionally biased region" description="Basic and acidic residues" evidence="1">
    <location>
        <begin position="43"/>
        <end position="53"/>
    </location>
</feature>
<name>A0A8H7NF15_BIOOC</name>
<accession>A0A8H7NF15</accession>
<comment type="caution">
    <text evidence="2">The sequence shown here is derived from an EMBL/GenBank/DDBJ whole genome shotgun (WGS) entry which is preliminary data.</text>
</comment>
<evidence type="ECO:0000313" key="2">
    <source>
        <dbReference type="EMBL" id="KAF9754673.1"/>
    </source>
</evidence>
<reference evidence="2" key="1">
    <citation type="submission" date="2020-10" db="EMBL/GenBank/DDBJ databases">
        <title>High-Quality Genome Resource of Clonostachys rosea strain S41 by Oxford Nanopore Long-Read Sequencing.</title>
        <authorList>
            <person name="Wang H."/>
        </authorList>
    </citation>
    <scope>NUCLEOTIDE SEQUENCE</scope>
    <source>
        <strain evidence="2">S41</strain>
    </source>
</reference>
<proteinExistence type="predicted"/>
<dbReference type="EMBL" id="JADCTT010000003">
    <property type="protein sequence ID" value="KAF9754673.1"/>
    <property type="molecule type" value="Genomic_DNA"/>
</dbReference>
<dbReference type="Proteomes" id="UP000616885">
    <property type="component" value="Unassembled WGS sequence"/>
</dbReference>
<feature type="compositionally biased region" description="Polar residues" evidence="1">
    <location>
        <begin position="1"/>
        <end position="16"/>
    </location>
</feature>
<evidence type="ECO:0000256" key="1">
    <source>
        <dbReference type="SAM" id="MobiDB-lite"/>
    </source>
</evidence>
<organism evidence="2 3">
    <name type="scientific">Bionectria ochroleuca</name>
    <name type="common">Gliocladium roseum</name>
    <dbReference type="NCBI Taxonomy" id="29856"/>
    <lineage>
        <taxon>Eukaryota</taxon>
        <taxon>Fungi</taxon>
        <taxon>Dikarya</taxon>
        <taxon>Ascomycota</taxon>
        <taxon>Pezizomycotina</taxon>
        <taxon>Sordariomycetes</taxon>
        <taxon>Hypocreomycetidae</taxon>
        <taxon>Hypocreales</taxon>
        <taxon>Bionectriaceae</taxon>
        <taxon>Clonostachys</taxon>
    </lineage>
</organism>
<dbReference type="AlphaFoldDB" id="A0A8H7NF15"/>
<feature type="region of interest" description="Disordered" evidence="1">
    <location>
        <begin position="1"/>
        <end position="56"/>
    </location>
</feature>
<gene>
    <name evidence="2" type="ORF">IM811_010114</name>
</gene>
<evidence type="ECO:0000313" key="3">
    <source>
        <dbReference type="Proteomes" id="UP000616885"/>
    </source>
</evidence>
<sequence>MMSRRGQQNATQTRKLSSADLAASVHPVLAGQKKPHSNHLRRTHEPTAPHRLESSINAQCLDREPLLSLSYQRSVLTVASDFSHIIYSMRRLSVRVSVSYH</sequence>
<feature type="compositionally biased region" description="Basic residues" evidence="1">
    <location>
        <begin position="33"/>
        <end position="42"/>
    </location>
</feature>
<protein>
    <submittedName>
        <fullName evidence="2">Uncharacterized protein</fullName>
    </submittedName>
</protein>